<evidence type="ECO:0000313" key="2">
    <source>
        <dbReference type="Proteomes" id="UP000640274"/>
    </source>
</evidence>
<proteinExistence type="predicted"/>
<sequence>MTIPQIQIRQQYGQIGIHAERGQQEIEQPRPEISMVQHRAQMNISRSEGYLEINQERAWDALALGNNLETMKKIYSMAPEIAMRGIARRVEEGKQLANLLYKGNAIADIAKGWRQRFPEFDFRGPASGLNVDLYYTPSELSIDTEVGSIEYDVRTNAPILQYETGKLDIYMKQWPNIEITVDMSV</sequence>
<dbReference type="InterPro" id="IPR045527">
    <property type="entry name" value="DUF6470"/>
</dbReference>
<comment type="caution">
    <text evidence="1">The sequence shown here is derived from an EMBL/GenBank/DDBJ whole genome shotgun (WGS) entry which is preliminary data.</text>
</comment>
<gene>
    <name evidence="1" type="ORF">JFN88_11705</name>
</gene>
<organism evidence="1 2">
    <name type="scientific">Paenibacillus roseus</name>
    <dbReference type="NCBI Taxonomy" id="2798579"/>
    <lineage>
        <taxon>Bacteria</taxon>
        <taxon>Bacillati</taxon>
        <taxon>Bacillota</taxon>
        <taxon>Bacilli</taxon>
        <taxon>Bacillales</taxon>
        <taxon>Paenibacillaceae</taxon>
        <taxon>Paenibacillus</taxon>
    </lineage>
</organism>
<dbReference type="Proteomes" id="UP000640274">
    <property type="component" value="Unassembled WGS sequence"/>
</dbReference>
<name>A0A934MR26_9BACL</name>
<reference evidence="1" key="1">
    <citation type="submission" date="2020-12" db="EMBL/GenBank/DDBJ databases">
        <authorList>
            <person name="Huq M.A."/>
        </authorList>
    </citation>
    <scope>NUCLEOTIDE SEQUENCE</scope>
    <source>
        <strain evidence="1">MAHUQ-46</strain>
    </source>
</reference>
<keyword evidence="2" id="KW-1185">Reference proteome</keyword>
<evidence type="ECO:0000313" key="1">
    <source>
        <dbReference type="EMBL" id="MBJ6361929.1"/>
    </source>
</evidence>
<accession>A0A934MR26</accession>
<dbReference type="Pfam" id="PF20074">
    <property type="entry name" value="DUF6470"/>
    <property type="match status" value="1"/>
</dbReference>
<dbReference type="EMBL" id="JAELUP010000061">
    <property type="protein sequence ID" value="MBJ6361929.1"/>
    <property type="molecule type" value="Genomic_DNA"/>
</dbReference>
<dbReference type="AlphaFoldDB" id="A0A934MR26"/>
<dbReference type="RefSeq" id="WP_199019477.1">
    <property type="nucleotide sequence ID" value="NZ_JAELUP010000061.1"/>
</dbReference>
<protein>
    <submittedName>
        <fullName evidence="1">Uncharacterized protein</fullName>
    </submittedName>
</protein>